<keyword evidence="1" id="KW-1133">Transmembrane helix</keyword>
<keyword evidence="1" id="KW-0472">Membrane</keyword>
<dbReference type="AlphaFoldDB" id="A0AAE1UKP9"/>
<protein>
    <recommendedName>
        <fullName evidence="4">Transmembrane protein</fullName>
    </recommendedName>
</protein>
<evidence type="ECO:0000256" key="1">
    <source>
        <dbReference type="SAM" id="Phobius"/>
    </source>
</evidence>
<accession>A0AAE1UKP9</accession>
<dbReference type="Proteomes" id="UP001292094">
    <property type="component" value="Unassembled WGS sequence"/>
</dbReference>
<sequence>MVFCDGSYGIGGNECYESGSGGEEIDTGDEKGTVGKKICFVVMTLVMVVVMVVVVVVRRRRRLEGEEGDVRVREQRENVER</sequence>
<gene>
    <name evidence="2" type="ORF">Pmani_007526</name>
</gene>
<evidence type="ECO:0000313" key="3">
    <source>
        <dbReference type="Proteomes" id="UP001292094"/>
    </source>
</evidence>
<keyword evidence="1" id="KW-0812">Transmembrane</keyword>
<evidence type="ECO:0008006" key="4">
    <source>
        <dbReference type="Google" id="ProtNLM"/>
    </source>
</evidence>
<feature type="transmembrane region" description="Helical" evidence="1">
    <location>
        <begin position="38"/>
        <end position="57"/>
    </location>
</feature>
<dbReference type="EMBL" id="JAWZYT010000563">
    <property type="protein sequence ID" value="KAK4321694.1"/>
    <property type="molecule type" value="Genomic_DNA"/>
</dbReference>
<evidence type="ECO:0000313" key="2">
    <source>
        <dbReference type="EMBL" id="KAK4321694.1"/>
    </source>
</evidence>
<organism evidence="2 3">
    <name type="scientific">Petrolisthes manimaculis</name>
    <dbReference type="NCBI Taxonomy" id="1843537"/>
    <lineage>
        <taxon>Eukaryota</taxon>
        <taxon>Metazoa</taxon>
        <taxon>Ecdysozoa</taxon>
        <taxon>Arthropoda</taxon>
        <taxon>Crustacea</taxon>
        <taxon>Multicrustacea</taxon>
        <taxon>Malacostraca</taxon>
        <taxon>Eumalacostraca</taxon>
        <taxon>Eucarida</taxon>
        <taxon>Decapoda</taxon>
        <taxon>Pleocyemata</taxon>
        <taxon>Anomura</taxon>
        <taxon>Galatheoidea</taxon>
        <taxon>Porcellanidae</taxon>
        <taxon>Petrolisthes</taxon>
    </lineage>
</organism>
<reference evidence="2" key="1">
    <citation type="submission" date="2023-11" db="EMBL/GenBank/DDBJ databases">
        <title>Genome assemblies of two species of porcelain crab, Petrolisthes cinctipes and Petrolisthes manimaculis (Anomura: Porcellanidae).</title>
        <authorList>
            <person name="Angst P."/>
        </authorList>
    </citation>
    <scope>NUCLEOTIDE SEQUENCE</scope>
    <source>
        <strain evidence="2">PB745_02</strain>
        <tissue evidence="2">Gill</tissue>
    </source>
</reference>
<comment type="caution">
    <text evidence="2">The sequence shown here is derived from an EMBL/GenBank/DDBJ whole genome shotgun (WGS) entry which is preliminary data.</text>
</comment>
<name>A0AAE1UKP9_9EUCA</name>
<proteinExistence type="predicted"/>
<keyword evidence="3" id="KW-1185">Reference proteome</keyword>